<evidence type="ECO:0000313" key="2">
    <source>
        <dbReference type="EMBL" id="TXJ57180.1"/>
    </source>
</evidence>
<dbReference type="EMBL" id="SAYJ01000014">
    <property type="protein sequence ID" value="TXJ57180.1"/>
    <property type="molecule type" value="Genomic_DNA"/>
</dbReference>
<gene>
    <name evidence="2" type="ORF">EPJ67_05690</name>
</gene>
<dbReference type="Proteomes" id="UP000325013">
    <property type="component" value="Unassembled WGS sequence"/>
</dbReference>
<dbReference type="InterPro" id="IPR056918">
    <property type="entry name" value="8xMP"/>
</dbReference>
<accession>A0A5C8G5H7</accession>
<keyword evidence="1" id="KW-0472">Membrane</keyword>
<name>A0A5C8G5H7_9SPIR</name>
<protein>
    <submittedName>
        <fullName evidence="2">Uncharacterized protein</fullName>
    </submittedName>
</protein>
<evidence type="ECO:0000313" key="3">
    <source>
        <dbReference type="Proteomes" id="UP000325013"/>
    </source>
</evidence>
<dbReference type="Pfam" id="PF24838">
    <property type="entry name" value="8xMP"/>
    <property type="match status" value="1"/>
</dbReference>
<feature type="transmembrane region" description="Helical" evidence="1">
    <location>
        <begin position="64"/>
        <end position="90"/>
    </location>
</feature>
<feature type="transmembrane region" description="Helical" evidence="1">
    <location>
        <begin position="34"/>
        <end position="52"/>
    </location>
</feature>
<feature type="transmembrane region" description="Helical" evidence="1">
    <location>
        <begin position="153"/>
        <end position="173"/>
    </location>
</feature>
<evidence type="ECO:0000256" key="1">
    <source>
        <dbReference type="SAM" id="Phobius"/>
    </source>
</evidence>
<feature type="transmembrane region" description="Helical" evidence="1">
    <location>
        <begin position="185"/>
        <end position="206"/>
    </location>
</feature>
<sequence length="216" mass="25530">MFKKKNIFNPQLENWKMAWHGRDFELSHLWQRSIFITTFIILIYTGYGAIWLNFFKCNFKLGEFLFFIDNIASIFIAILGYILSLLYIMMGKGSKYWYERYEEYILDIEKDSELCVMRDLYKRYCKVDESLLSRDAEKYSVSKINIILGQVSAGVWIFIFTIHIVILLCIIYPKLFNFFIEDGVYITILFVAVVLISIVAFIPGFLKDKAKSNIKD</sequence>
<keyword evidence="1" id="KW-0812">Transmembrane</keyword>
<keyword evidence="1" id="KW-1133">Transmembrane helix</keyword>
<comment type="caution">
    <text evidence="2">The sequence shown here is derived from an EMBL/GenBank/DDBJ whole genome shotgun (WGS) entry which is preliminary data.</text>
</comment>
<proteinExistence type="predicted"/>
<dbReference type="AlphaFoldDB" id="A0A5C8G5H7"/>
<organism evidence="2 3">
    <name type="scientific">Brachyspira aalborgi</name>
    <dbReference type="NCBI Taxonomy" id="29522"/>
    <lineage>
        <taxon>Bacteria</taxon>
        <taxon>Pseudomonadati</taxon>
        <taxon>Spirochaetota</taxon>
        <taxon>Spirochaetia</taxon>
        <taxon>Brachyspirales</taxon>
        <taxon>Brachyspiraceae</taxon>
        <taxon>Brachyspira</taxon>
    </lineage>
</organism>
<dbReference type="OrthoDB" id="378743at2"/>
<reference evidence="2 3" key="1">
    <citation type="journal article" date="1992" name="Lakartidningen">
        <title>[Penicillin V and not amoxicillin is the first choice preparation in acute otitis].</title>
        <authorList>
            <person name="Kamme C."/>
            <person name="Lundgren K."/>
            <person name="Prellner K."/>
        </authorList>
    </citation>
    <scope>NUCLEOTIDE SEQUENCE [LARGE SCALE GENOMIC DNA]</scope>
    <source>
        <strain evidence="2 3">PC2777IV</strain>
    </source>
</reference>
<dbReference type="RefSeq" id="WP_147528757.1">
    <property type="nucleotide sequence ID" value="NZ_SAYJ01000014.1"/>
</dbReference>